<dbReference type="EMBL" id="JANVFT010000028">
    <property type="protein sequence ID" value="KAJ4496506.1"/>
    <property type="molecule type" value="Genomic_DNA"/>
</dbReference>
<dbReference type="Proteomes" id="UP001150217">
    <property type="component" value="Unassembled WGS sequence"/>
</dbReference>
<dbReference type="InterPro" id="IPR050301">
    <property type="entry name" value="NTE"/>
</dbReference>
<evidence type="ECO:0000256" key="2">
    <source>
        <dbReference type="ARBA" id="ARBA00022801"/>
    </source>
</evidence>
<dbReference type="SUPFAM" id="SSF52151">
    <property type="entry name" value="FabD/lysophospholipase-like"/>
    <property type="match status" value="1"/>
</dbReference>
<feature type="short sequence motif" description="GXSXG" evidence="5">
    <location>
        <begin position="203"/>
        <end position="207"/>
    </location>
</feature>
<keyword evidence="2" id="KW-0378">Hydrolase</keyword>
<feature type="domain" description="PNPLA" evidence="6">
    <location>
        <begin position="171"/>
        <end position="265"/>
    </location>
</feature>
<evidence type="ECO:0000313" key="7">
    <source>
        <dbReference type="EMBL" id="KAJ4496506.1"/>
    </source>
</evidence>
<evidence type="ECO:0000256" key="5">
    <source>
        <dbReference type="PROSITE-ProRule" id="PRU01161"/>
    </source>
</evidence>
<dbReference type="Gene3D" id="3.40.1090.10">
    <property type="entry name" value="Cytosolic phospholipase A2 catalytic domain"/>
    <property type="match status" value="1"/>
</dbReference>
<accession>A0ABQ8VJC3</accession>
<keyword evidence="4" id="KW-0443">Lipid metabolism</keyword>
<dbReference type="PANTHER" id="PTHR14226:SF66">
    <property type="entry name" value="TRIACYLGLYCEROL LIPASE PTL2"/>
    <property type="match status" value="1"/>
</dbReference>
<protein>
    <recommendedName>
        <fullName evidence="6">PNPLA domain-containing protein</fullName>
    </recommendedName>
</protein>
<evidence type="ECO:0000313" key="8">
    <source>
        <dbReference type="Proteomes" id="UP001150217"/>
    </source>
</evidence>
<evidence type="ECO:0000256" key="1">
    <source>
        <dbReference type="ARBA" id="ARBA00006104"/>
    </source>
</evidence>
<reference evidence="7" key="1">
    <citation type="submission" date="2022-08" db="EMBL/GenBank/DDBJ databases">
        <title>A Global Phylogenomic Analysis of the Shiitake Genus Lentinula.</title>
        <authorList>
            <consortium name="DOE Joint Genome Institute"/>
            <person name="Sierra-Patev S."/>
            <person name="Min B."/>
            <person name="Naranjo-Ortiz M."/>
            <person name="Looney B."/>
            <person name="Konkel Z."/>
            <person name="Slot J.C."/>
            <person name="Sakamoto Y."/>
            <person name="Steenwyk J.L."/>
            <person name="Rokas A."/>
            <person name="Carro J."/>
            <person name="Camarero S."/>
            <person name="Ferreira P."/>
            <person name="Molpeceres G."/>
            <person name="Ruiz-Duenas F.J."/>
            <person name="Serrano A."/>
            <person name="Henrissat B."/>
            <person name="Drula E."/>
            <person name="Hughes K.W."/>
            <person name="Mata J.L."/>
            <person name="Ishikawa N.K."/>
            <person name="Vargas-Isla R."/>
            <person name="Ushijima S."/>
            <person name="Smith C.A."/>
            <person name="Ahrendt S."/>
            <person name="Andreopoulos W."/>
            <person name="He G."/>
            <person name="Labutti K."/>
            <person name="Lipzen A."/>
            <person name="Ng V."/>
            <person name="Riley R."/>
            <person name="Sandor L."/>
            <person name="Barry K."/>
            <person name="Martinez A.T."/>
            <person name="Xiao Y."/>
            <person name="Gibbons J.G."/>
            <person name="Terashima K."/>
            <person name="Grigoriev I.V."/>
            <person name="Hibbett D.S."/>
        </authorList>
    </citation>
    <scope>NUCLEOTIDE SEQUENCE</scope>
    <source>
        <strain evidence="7">RHP3577 ss4</strain>
    </source>
</reference>
<comment type="caution">
    <text evidence="5">Lacks conserved residue(s) required for the propagation of feature annotation.</text>
</comment>
<evidence type="ECO:0000256" key="4">
    <source>
        <dbReference type="ARBA" id="ARBA00023098"/>
    </source>
</evidence>
<organism evidence="7 8">
    <name type="scientific">Lentinula lateritia</name>
    <dbReference type="NCBI Taxonomy" id="40482"/>
    <lineage>
        <taxon>Eukaryota</taxon>
        <taxon>Fungi</taxon>
        <taxon>Dikarya</taxon>
        <taxon>Basidiomycota</taxon>
        <taxon>Agaricomycotina</taxon>
        <taxon>Agaricomycetes</taxon>
        <taxon>Agaricomycetidae</taxon>
        <taxon>Agaricales</taxon>
        <taxon>Marasmiineae</taxon>
        <taxon>Omphalotaceae</taxon>
        <taxon>Lentinula</taxon>
    </lineage>
</organism>
<gene>
    <name evidence="7" type="ORF">C8R41DRAFT_866285</name>
</gene>
<keyword evidence="8" id="KW-1185">Reference proteome</keyword>
<dbReference type="PROSITE" id="PS51635">
    <property type="entry name" value="PNPLA"/>
    <property type="match status" value="1"/>
</dbReference>
<dbReference type="Pfam" id="PF01734">
    <property type="entry name" value="Patatin"/>
    <property type="match status" value="1"/>
</dbReference>
<name>A0ABQ8VJC3_9AGAR</name>
<dbReference type="PANTHER" id="PTHR14226">
    <property type="entry name" value="NEUROPATHY TARGET ESTERASE/SWISS CHEESE D.MELANOGASTER"/>
    <property type="match status" value="1"/>
</dbReference>
<sequence length="265" mass="29992">MILRLPTSFTKTEVDEQKEEESTDTTLRMKHLMRLHYYFTRPYAWGISYTCFPLCSIRSYRYIETLGVSLKSPKESPHNMFAVVCANGRLEQCLRRIDRWIGGTGPNILQWLRKNSYDRVSDLEALEASGKKTRLHMYGANIAGVESPRYTLDEKKRVFKGANTNYGISALCLSGGASFGYYHFRVVKAFLDAEKPLPRVITGTSAGGLIAALSCTRTDDELKILLVPELANRLTACEDLFKIWVRRAWKTGARFDSIIPGPSSD</sequence>
<evidence type="ECO:0000256" key="3">
    <source>
        <dbReference type="ARBA" id="ARBA00022963"/>
    </source>
</evidence>
<comment type="similarity">
    <text evidence="1">Belongs to the PLPL family.</text>
</comment>
<evidence type="ECO:0000259" key="6">
    <source>
        <dbReference type="PROSITE" id="PS51635"/>
    </source>
</evidence>
<dbReference type="InterPro" id="IPR002641">
    <property type="entry name" value="PNPLA_dom"/>
</dbReference>
<keyword evidence="3" id="KW-0442">Lipid degradation</keyword>
<proteinExistence type="inferred from homology"/>
<comment type="caution">
    <text evidence="7">The sequence shown here is derived from an EMBL/GenBank/DDBJ whole genome shotgun (WGS) entry which is preliminary data.</text>
</comment>
<dbReference type="InterPro" id="IPR016035">
    <property type="entry name" value="Acyl_Trfase/lysoPLipase"/>
</dbReference>